<dbReference type="InterPro" id="IPR057332">
    <property type="entry name" value="SBNO_a/b_dom"/>
</dbReference>
<dbReference type="GO" id="GO:0031490">
    <property type="term" value="F:chromatin DNA binding"/>
    <property type="evidence" value="ECO:0007669"/>
    <property type="project" value="TreeGrafter"/>
</dbReference>
<dbReference type="Ensembl" id="ENSANAT00000045042.1">
    <property type="protein sequence ID" value="ENSANAP00000027063.1"/>
    <property type="gene ID" value="ENSANAG00000031339.1"/>
</dbReference>
<sequence length="223" mass="24824">IGILNLGSGDEKVRKSNVKKFLTPGYSTCGHVELYTISVERGMSWEEATKIWVERNNKKTTILLKEKRLFLLKLEICADLKQKYKKVVSDDALMHWLDQYNSSADTCTHAHWHGNCKKASLGLVCEMGLRCPTYYVLCGSVLSVGTKVECVPTSVSGTNVKIQVILCLRTKDGQPTVGLIIPANGVSPLVNLLTSEQSQQLAVQQKRLWRQHHPQSITSLSNA</sequence>
<dbReference type="GeneTree" id="ENSGT00940000155449"/>
<evidence type="ECO:0000313" key="3">
    <source>
        <dbReference type="Proteomes" id="UP000233020"/>
    </source>
</evidence>
<reference evidence="2" key="1">
    <citation type="submission" date="2025-08" db="UniProtKB">
        <authorList>
            <consortium name="Ensembl"/>
        </authorList>
    </citation>
    <scope>IDENTIFICATION</scope>
</reference>
<evidence type="ECO:0000313" key="2">
    <source>
        <dbReference type="Ensembl" id="ENSANAP00000027063.1"/>
    </source>
</evidence>
<dbReference type="GO" id="GO:0006355">
    <property type="term" value="P:regulation of DNA-templated transcription"/>
    <property type="evidence" value="ECO:0007669"/>
    <property type="project" value="InterPro"/>
</dbReference>
<organism evidence="2 3">
    <name type="scientific">Aotus nancymaae</name>
    <name type="common">Ma's night monkey</name>
    <dbReference type="NCBI Taxonomy" id="37293"/>
    <lineage>
        <taxon>Eukaryota</taxon>
        <taxon>Metazoa</taxon>
        <taxon>Chordata</taxon>
        <taxon>Craniata</taxon>
        <taxon>Vertebrata</taxon>
        <taxon>Euteleostomi</taxon>
        <taxon>Mammalia</taxon>
        <taxon>Eutheria</taxon>
        <taxon>Euarchontoglires</taxon>
        <taxon>Primates</taxon>
        <taxon>Haplorrhini</taxon>
        <taxon>Platyrrhini</taxon>
        <taxon>Aotidae</taxon>
        <taxon>Aotus</taxon>
    </lineage>
</organism>
<dbReference type="GO" id="GO:0042393">
    <property type="term" value="F:histone binding"/>
    <property type="evidence" value="ECO:0007669"/>
    <property type="project" value="TreeGrafter"/>
</dbReference>
<dbReference type="AlphaFoldDB" id="A0A2K5E1N2"/>
<evidence type="ECO:0000259" key="1">
    <source>
        <dbReference type="Pfam" id="PF25373"/>
    </source>
</evidence>
<dbReference type="OMA" id="CTHAHWH"/>
<keyword evidence="3" id="KW-1185">Reference proteome</keyword>
<proteinExistence type="predicted"/>
<protein>
    <recommendedName>
        <fullName evidence="1">SBNO alpha/beta domain-containing protein</fullName>
    </recommendedName>
</protein>
<name>A0A2K5E1N2_AOTNA</name>
<dbReference type="Pfam" id="PF25373">
    <property type="entry name" value="SBNO"/>
    <property type="match status" value="1"/>
</dbReference>
<dbReference type="PANTHER" id="PTHR12706:SF8">
    <property type="entry name" value="PROTEIN STRAWBERRY NOTCH HOMOLOG 1"/>
    <property type="match status" value="1"/>
</dbReference>
<dbReference type="InterPro" id="IPR026741">
    <property type="entry name" value="SNO"/>
</dbReference>
<dbReference type="STRING" id="37293.ENSANAP00000027063"/>
<reference evidence="2" key="2">
    <citation type="submission" date="2025-09" db="UniProtKB">
        <authorList>
            <consortium name="Ensembl"/>
        </authorList>
    </citation>
    <scope>IDENTIFICATION</scope>
</reference>
<feature type="domain" description="SBNO alpha/beta" evidence="1">
    <location>
        <begin position="62"/>
        <end position="130"/>
    </location>
</feature>
<dbReference type="PANTHER" id="PTHR12706">
    <property type="entry name" value="STRAWBERRY NOTCH-RELATED"/>
    <property type="match status" value="1"/>
</dbReference>
<dbReference type="Proteomes" id="UP000233020">
    <property type="component" value="Unplaced"/>
</dbReference>
<dbReference type="GO" id="GO:0005634">
    <property type="term" value="C:nucleus"/>
    <property type="evidence" value="ECO:0007669"/>
    <property type="project" value="TreeGrafter"/>
</dbReference>
<accession>A0A2K5E1N2</accession>